<evidence type="ECO:0000313" key="3">
    <source>
        <dbReference type="EMBL" id="NEV66808.1"/>
    </source>
</evidence>
<gene>
    <name evidence="3" type="ORF">QQ91_006730</name>
</gene>
<reference evidence="3" key="1">
    <citation type="submission" date="2014-11" db="EMBL/GenBank/DDBJ databases">
        <authorList>
            <person name="Malar M.C."/>
            <person name="Sen D."/>
            <person name="Tripathy S."/>
        </authorList>
    </citation>
    <scope>NUCLEOTIDE SEQUENCE</scope>
    <source>
        <strain evidence="3">BDU141951</strain>
    </source>
</reference>
<reference evidence="3" key="2">
    <citation type="journal article" date="2015" name="Genome Announc.">
        <title>Draft Genome Sequence of Filamentous Marine Cyanobacterium Lyngbya confervoides Strain BDU141951.</title>
        <authorList>
            <person name="Chandrababunaidu M.M."/>
            <person name="Sen D."/>
            <person name="Tripathy S."/>
        </authorList>
    </citation>
    <scope>NUCLEOTIDE SEQUENCE</scope>
    <source>
        <strain evidence="3">BDU141951</strain>
    </source>
</reference>
<dbReference type="Pfam" id="PF02625">
    <property type="entry name" value="XdhC_CoxI"/>
    <property type="match status" value="1"/>
</dbReference>
<comment type="caution">
    <text evidence="3">The sequence shown here is derived from an EMBL/GenBank/DDBJ whole genome shotgun (WGS) entry which is preliminary data.</text>
</comment>
<dbReference type="InterPro" id="IPR052698">
    <property type="entry name" value="MoCofactor_Util/Proc"/>
</dbReference>
<dbReference type="EMBL" id="JTHE02000003">
    <property type="protein sequence ID" value="NEV66808.1"/>
    <property type="molecule type" value="Genomic_DNA"/>
</dbReference>
<name>A0A0C1YEB7_9CYAN</name>
<dbReference type="AlphaFoldDB" id="A0A0C1YEB7"/>
<sequence>MSTSLQFFQRVATALTRGPVAIATVIHTNGSTPREVGAKLMLASDGDAWGTIGGGAGEAKVLRQAQTVLQTGQPQTVAIDLSGAPHREIQGICGGHMQVWVARWQGERAISIAQQIVESLTRGTAVTLTLPLNAEESPTVAPVEPHTVTAIHSPEQFQETLLPSPLLLIVGAGHCGIQLAQVAHLAGFRIMVQDERPEWASPDNFPQAEQLFHEPIGKVMGAIAHYSQLYAALVTRGIDYDLPALQALITRQPPCTYLGMIGSQKRVTKALQALQSQGIDSRQIPTLHAPIGLDIGALTPEEIAISICSELIMVRRGGTGQPLSVSAKATLVRSAGTH</sequence>
<dbReference type="PANTHER" id="PTHR30388">
    <property type="entry name" value="ALDEHYDE OXIDOREDUCTASE MOLYBDENUM COFACTOR ASSEMBLY PROTEIN"/>
    <property type="match status" value="1"/>
</dbReference>
<dbReference type="PANTHER" id="PTHR30388:SF6">
    <property type="entry name" value="XANTHINE DEHYDROGENASE SUBUNIT A-RELATED"/>
    <property type="match status" value="1"/>
</dbReference>
<organism evidence="3">
    <name type="scientific">Lyngbya confervoides BDU141951</name>
    <dbReference type="NCBI Taxonomy" id="1574623"/>
    <lineage>
        <taxon>Bacteria</taxon>
        <taxon>Bacillati</taxon>
        <taxon>Cyanobacteriota</taxon>
        <taxon>Cyanophyceae</taxon>
        <taxon>Oscillatoriophycideae</taxon>
        <taxon>Oscillatoriales</taxon>
        <taxon>Microcoleaceae</taxon>
        <taxon>Lyngbya</taxon>
    </lineage>
</organism>
<feature type="domain" description="XdhC- CoxI" evidence="1">
    <location>
        <begin position="17"/>
        <end position="78"/>
    </location>
</feature>
<dbReference type="InterPro" id="IPR003777">
    <property type="entry name" value="XdhC_CoxI"/>
</dbReference>
<feature type="domain" description="XdhC Rossmann" evidence="2">
    <location>
        <begin position="167"/>
        <end position="311"/>
    </location>
</feature>
<evidence type="ECO:0000259" key="2">
    <source>
        <dbReference type="Pfam" id="PF13478"/>
    </source>
</evidence>
<dbReference type="Gene3D" id="3.40.50.720">
    <property type="entry name" value="NAD(P)-binding Rossmann-like Domain"/>
    <property type="match status" value="1"/>
</dbReference>
<evidence type="ECO:0000259" key="1">
    <source>
        <dbReference type="Pfam" id="PF02625"/>
    </source>
</evidence>
<accession>A0A0C1YEB7</accession>
<proteinExistence type="predicted"/>
<dbReference type="Pfam" id="PF13478">
    <property type="entry name" value="XdhC_C"/>
    <property type="match status" value="1"/>
</dbReference>
<protein>
    <submittedName>
        <fullName evidence="3">XdhC family protein</fullName>
    </submittedName>
</protein>
<dbReference type="InterPro" id="IPR027051">
    <property type="entry name" value="XdhC_Rossmann_dom"/>
</dbReference>
<reference evidence="3" key="3">
    <citation type="submission" date="2020-02" db="EMBL/GenBank/DDBJ databases">
        <authorList>
            <person name="Sarangi A.N."/>
            <person name="Ghosh S."/>
            <person name="Mukherjee M."/>
            <person name="Tripathy S."/>
        </authorList>
    </citation>
    <scope>NUCLEOTIDE SEQUENCE</scope>
    <source>
        <strain evidence="3">BDU141951</strain>
    </source>
</reference>